<keyword evidence="1" id="KW-0694">RNA-binding</keyword>
<accession>A0ABT4D040</accession>
<evidence type="ECO:0000313" key="3">
    <source>
        <dbReference type="EMBL" id="MCY6483725.1"/>
    </source>
</evidence>
<dbReference type="InterPro" id="IPR002942">
    <property type="entry name" value="S4_RNA-bd"/>
</dbReference>
<dbReference type="Pfam" id="PF17774">
    <property type="entry name" value="YlmH_RBD"/>
    <property type="match status" value="1"/>
</dbReference>
<protein>
    <submittedName>
        <fullName evidence="3">YlmH/Sll1252 family protein</fullName>
    </submittedName>
</protein>
<dbReference type="RefSeq" id="WP_268039999.1">
    <property type="nucleotide sequence ID" value="NZ_JAPQER010000002.1"/>
</dbReference>
<organism evidence="3 4">
    <name type="scientific">Clostridium aestuarii</name>
    <dbReference type="NCBI Taxonomy" id="338193"/>
    <lineage>
        <taxon>Bacteria</taxon>
        <taxon>Bacillati</taxon>
        <taxon>Bacillota</taxon>
        <taxon>Clostridia</taxon>
        <taxon>Eubacteriales</taxon>
        <taxon>Clostridiaceae</taxon>
        <taxon>Clostridium</taxon>
    </lineage>
</organism>
<dbReference type="SUPFAM" id="SSF55174">
    <property type="entry name" value="Alpha-L RNA-binding motif"/>
    <property type="match status" value="1"/>
</dbReference>
<name>A0ABT4D040_9CLOT</name>
<dbReference type="SMART" id="SM00363">
    <property type="entry name" value="S4"/>
    <property type="match status" value="1"/>
</dbReference>
<dbReference type="CDD" id="cd00165">
    <property type="entry name" value="S4"/>
    <property type="match status" value="1"/>
</dbReference>
<dbReference type="Proteomes" id="UP001078443">
    <property type="component" value="Unassembled WGS sequence"/>
</dbReference>
<gene>
    <name evidence="3" type="ORF">OW763_05100</name>
</gene>
<dbReference type="InterPro" id="IPR040591">
    <property type="entry name" value="RqcP2_RBD"/>
</dbReference>
<sequence>MNISDKLECKISTYGIFKDSERRMLSILENEDSDSSYPIELIRINNKSSFSTLKHSDFLGSMMTLGIKREKIGDLVLENNICYAAVCSDICEYIKNNLKGIAKSPCEVEILNLDEVKIPMCRFQEKNIIVTSMRSDSVIAALCGISRGASTEMIKKGKVLLDYEKVFEKNINVKVGSVITVRGYGKFKIADYIGNTQKNRMKLNIKKYI</sequence>
<comment type="caution">
    <text evidence="3">The sequence shown here is derived from an EMBL/GenBank/DDBJ whole genome shotgun (WGS) entry which is preliminary data.</text>
</comment>
<evidence type="ECO:0000259" key="2">
    <source>
        <dbReference type="SMART" id="SM00363"/>
    </source>
</evidence>
<dbReference type="EMBL" id="JAPQER010000002">
    <property type="protein sequence ID" value="MCY6483725.1"/>
    <property type="molecule type" value="Genomic_DNA"/>
</dbReference>
<dbReference type="Gene3D" id="3.30.70.330">
    <property type="match status" value="1"/>
</dbReference>
<feature type="domain" description="RNA-binding S4" evidence="2">
    <location>
        <begin position="133"/>
        <end position="193"/>
    </location>
</feature>
<dbReference type="PROSITE" id="PS50889">
    <property type="entry name" value="S4"/>
    <property type="match status" value="1"/>
</dbReference>
<keyword evidence="4" id="KW-1185">Reference proteome</keyword>
<dbReference type="InterPro" id="IPR012677">
    <property type="entry name" value="Nucleotide-bd_a/b_plait_sf"/>
</dbReference>
<evidence type="ECO:0000256" key="1">
    <source>
        <dbReference type="PROSITE-ProRule" id="PRU00182"/>
    </source>
</evidence>
<proteinExistence type="predicted"/>
<reference evidence="3" key="1">
    <citation type="submission" date="2022-12" db="EMBL/GenBank/DDBJ databases">
        <authorList>
            <person name="Wang J."/>
        </authorList>
    </citation>
    <scope>NUCLEOTIDE SEQUENCE</scope>
    <source>
        <strain evidence="3">HY-45-18</strain>
    </source>
</reference>
<evidence type="ECO:0000313" key="4">
    <source>
        <dbReference type="Proteomes" id="UP001078443"/>
    </source>
</evidence>